<comment type="subcellular location">
    <subcellularLocation>
        <location evidence="1">Membrane</location>
        <topology evidence="1">Multi-pass membrane protein</topology>
    </subcellularLocation>
</comment>
<dbReference type="InterPro" id="IPR011701">
    <property type="entry name" value="MFS"/>
</dbReference>
<dbReference type="Pfam" id="PF07690">
    <property type="entry name" value="MFS_1"/>
    <property type="match status" value="1"/>
</dbReference>
<evidence type="ECO:0000259" key="6">
    <source>
        <dbReference type="PROSITE" id="PS50850"/>
    </source>
</evidence>
<keyword evidence="3 5" id="KW-1133">Transmembrane helix</keyword>
<feature type="transmembrane region" description="Helical" evidence="5">
    <location>
        <begin position="267"/>
        <end position="291"/>
    </location>
</feature>
<feature type="transmembrane region" description="Helical" evidence="5">
    <location>
        <begin position="7"/>
        <end position="27"/>
    </location>
</feature>
<evidence type="ECO:0000256" key="5">
    <source>
        <dbReference type="SAM" id="Phobius"/>
    </source>
</evidence>
<dbReference type="SUPFAM" id="SSF103473">
    <property type="entry name" value="MFS general substrate transporter"/>
    <property type="match status" value="1"/>
</dbReference>
<evidence type="ECO:0000313" key="7">
    <source>
        <dbReference type="Proteomes" id="UP000695000"/>
    </source>
</evidence>
<feature type="transmembrane region" description="Helical" evidence="5">
    <location>
        <begin position="404"/>
        <end position="429"/>
    </location>
</feature>
<feature type="transmembrane region" description="Helical" evidence="5">
    <location>
        <begin position="180"/>
        <end position="198"/>
    </location>
</feature>
<dbReference type="InterPro" id="IPR020846">
    <property type="entry name" value="MFS_dom"/>
</dbReference>
<dbReference type="Proteomes" id="UP000695000">
    <property type="component" value="Unplaced"/>
</dbReference>
<protein>
    <submittedName>
        <fullName evidence="8">Sialin</fullName>
    </submittedName>
</protein>
<gene>
    <name evidence="8" type="primary">LOC108564714</name>
</gene>
<keyword evidence="4 5" id="KW-0472">Membrane</keyword>
<feature type="transmembrane region" description="Helical" evidence="5">
    <location>
        <begin position="147"/>
        <end position="168"/>
    </location>
</feature>
<reference evidence="8" key="1">
    <citation type="submission" date="2025-08" db="UniProtKB">
        <authorList>
            <consortium name="RefSeq"/>
        </authorList>
    </citation>
    <scope>IDENTIFICATION</scope>
    <source>
        <tissue evidence="8">Whole Larva</tissue>
    </source>
</reference>
<evidence type="ECO:0000256" key="4">
    <source>
        <dbReference type="ARBA" id="ARBA00023136"/>
    </source>
</evidence>
<dbReference type="RefSeq" id="XP_017779301.1">
    <property type="nucleotide sequence ID" value="XM_017923812.1"/>
</dbReference>
<dbReference type="PROSITE" id="PS50850">
    <property type="entry name" value="MFS"/>
    <property type="match status" value="1"/>
</dbReference>
<evidence type="ECO:0000256" key="2">
    <source>
        <dbReference type="ARBA" id="ARBA00022692"/>
    </source>
</evidence>
<feature type="transmembrane region" description="Helical" evidence="5">
    <location>
        <begin position="351"/>
        <end position="384"/>
    </location>
</feature>
<keyword evidence="2 5" id="KW-0812">Transmembrane</keyword>
<evidence type="ECO:0000313" key="8">
    <source>
        <dbReference type="RefSeq" id="XP_017779301.1"/>
    </source>
</evidence>
<feature type="transmembrane region" description="Helical" evidence="5">
    <location>
        <begin position="311"/>
        <end position="330"/>
    </location>
</feature>
<feature type="transmembrane region" description="Helical" evidence="5">
    <location>
        <begin position="210"/>
        <end position="229"/>
    </location>
</feature>
<evidence type="ECO:0000256" key="1">
    <source>
        <dbReference type="ARBA" id="ARBA00004141"/>
    </source>
</evidence>
<sequence>MTKIDFIPTRAVLGVMIFTACLVAYMLRVNMSINLIAMVEPAGSANHAGASECSATGVSKPGDNETMEIHEKLTAAPDFGVRYEWNSKIQGLILGSYFWGYIISSMPGGFLAEQFGPLKTVGVSTLVSSVLTILTPLAASWHYSVVIANRILLGLLGGVIYPALHSLISRWAPPEEKGKFVGALLGGTLGTVLTWPMLGSIVESLGWTWAFYIPGGLALLWCLLWFFLVSDSPDLHPRISDEEKFYIAKSLGDSVAKRKSIAPYKSMALSVPFWSLAVLHFGNLWGLYLLLTAGPKFMSEILGFDLGHSGLLAALPYLARMIFGFIFGLIGDQLRKSNKLSVTCIRKSFVLFSHIVPGIFLLAETAIGCDAILSVTFITLALGFNGASTITNLQNSQDLAPNFAGTIYGIANCIGGTTGFITPMLTGYLTEEKNGLYEWHLIFWVGAAVYICCGLVFCLFGSGEVQQWNAVVEPQDPESEEKSTATKATGIVNDAYIPHPEADSENTKV</sequence>
<feature type="transmembrane region" description="Helical" evidence="5">
    <location>
        <begin position="89"/>
        <end position="111"/>
    </location>
</feature>
<dbReference type="CDD" id="cd17318">
    <property type="entry name" value="MFS_SLC17"/>
    <property type="match status" value="1"/>
</dbReference>
<name>A0ABM1MXK1_NICVS</name>
<dbReference type="InterPro" id="IPR036259">
    <property type="entry name" value="MFS_trans_sf"/>
</dbReference>
<dbReference type="Gene3D" id="1.20.1250.20">
    <property type="entry name" value="MFS general substrate transporter like domains"/>
    <property type="match status" value="2"/>
</dbReference>
<feature type="transmembrane region" description="Helical" evidence="5">
    <location>
        <begin position="441"/>
        <end position="462"/>
    </location>
</feature>
<dbReference type="GeneID" id="108564714"/>
<keyword evidence="7" id="KW-1185">Reference proteome</keyword>
<accession>A0ABM1MXK1</accession>
<dbReference type="PANTHER" id="PTHR11662">
    <property type="entry name" value="SOLUTE CARRIER FAMILY 17"/>
    <property type="match status" value="1"/>
</dbReference>
<evidence type="ECO:0000256" key="3">
    <source>
        <dbReference type="ARBA" id="ARBA00022989"/>
    </source>
</evidence>
<organism evidence="7 8">
    <name type="scientific">Nicrophorus vespilloides</name>
    <name type="common">Boreal carrion beetle</name>
    <dbReference type="NCBI Taxonomy" id="110193"/>
    <lineage>
        <taxon>Eukaryota</taxon>
        <taxon>Metazoa</taxon>
        <taxon>Ecdysozoa</taxon>
        <taxon>Arthropoda</taxon>
        <taxon>Hexapoda</taxon>
        <taxon>Insecta</taxon>
        <taxon>Pterygota</taxon>
        <taxon>Neoptera</taxon>
        <taxon>Endopterygota</taxon>
        <taxon>Coleoptera</taxon>
        <taxon>Polyphaga</taxon>
        <taxon>Staphyliniformia</taxon>
        <taxon>Silphidae</taxon>
        <taxon>Nicrophorinae</taxon>
        <taxon>Nicrophorus</taxon>
    </lineage>
</organism>
<proteinExistence type="predicted"/>
<dbReference type="PROSITE" id="PS51257">
    <property type="entry name" value="PROKAR_LIPOPROTEIN"/>
    <property type="match status" value="1"/>
</dbReference>
<dbReference type="PANTHER" id="PTHR11662:SF336">
    <property type="entry name" value="LP19554P"/>
    <property type="match status" value="1"/>
</dbReference>
<feature type="domain" description="Major facilitator superfamily (MFS) profile" evidence="6">
    <location>
        <begin position="16"/>
        <end position="465"/>
    </location>
</feature>
<feature type="transmembrane region" description="Helical" evidence="5">
    <location>
        <begin position="123"/>
        <end position="141"/>
    </location>
</feature>
<dbReference type="InterPro" id="IPR050382">
    <property type="entry name" value="MFS_Na/Anion_cotransporter"/>
</dbReference>